<feature type="region of interest" description="Disordered" evidence="1">
    <location>
        <begin position="197"/>
        <end position="245"/>
    </location>
</feature>
<evidence type="ECO:0000313" key="4">
    <source>
        <dbReference type="Proteomes" id="UP001212152"/>
    </source>
</evidence>
<feature type="domain" description="Guanylate-binding protein N-terminal" evidence="2">
    <location>
        <begin position="261"/>
        <end position="415"/>
    </location>
</feature>
<accession>A0AAD5TS55</accession>
<feature type="compositionally biased region" description="Low complexity" evidence="1">
    <location>
        <begin position="1"/>
        <end position="13"/>
    </location>
</feature>
<evidence type="ECO:0000313" key="3">
    <source>
        <dbReference type="EMBL" id="KAJ3183543.1"/>
    </source>
</evidence>
<dbReference type="Proteomes" id="UP001212152">
    <property type="component" value="Unassembled WGS sequence"/>
</dbReference>
<evidence type="ECO:0000259" key="2">
    <source>
        <dbReference type="Pfam" id="PF02263"/>
    </source>
</evidence>
<feature type="compositionally biased region" description="Basic residues" evidence="1">
    <location>
        <begin position="924"/>
        <end position="933"/>
    </location>
</feature>
<organism evidence="3 4">
    <name type="scientific">Geranomyces variabilis</name>
    <dbReference type="NCBI Taxonomy" id="109894"/>
    <lineage>
        <taxon>Eukaryota</taxon>
        <taxon>Fungi</taxon>
        <taxon>Fungi incertae sedis</taxon>
        <taxon>Chytridiomycota</taxon>
        <taxon>Chytridiomycota incertae sedis</taxon>
        <taxon>Chytridiomycetes</taxon>
        <taxon>Spizellomycetales</taxon>
        <taxon>Powellomycetaceae</taxon>
        <taxon>Geranomyces</taxon>
    </lineage>
</organism>
<dbReference type="Pfam" id="PF02263">
    <property type="entry name" value="GBP"/>
    <property type="match status" value="1"/>
</dbReference>
<feature type="region of interest" description="Disordered" evidence="1">
    <location>
        <begin position="1"/>
        <end position="113"/>
    </location>
</feature>
<reference evidence="3" key="1">
    <citation type="submission" date="2020-05" db="EMBL/GenBank/DDBJ databases">
        <title>Phylogenomic resolution of chytrid fungi.</title>
        <authorList>
            <person name="Stajich J.E."/>
            <person name="Amses K."/>
            <person name="Simmons R."/>
            <person name="Seto K."/>
            <person name="Myers J."/>
            <person name="Bonds A."/>
            <person name="Quandt C.A."/>
            <person name="Barry K."/>
            <person name="Liu P."/>
            <person name="Grigoriev I."/>
            <person name="Longcore J.E."/>
            <person name="James T.Y."/>
        </authorList>
    </citation>
    <scope>NUCLEOTIDE SEQUENCE</scope>
    <source>
        <strain evidence="3">JEL0379</strain>
    </source>
</reference>
<dbReference type="SUPFAM" id="SSF52540">
    <property type="entry name" value="P-loop containing nucleoside triphosphate hydrolases"/>
    <property type="match status" value="1"/>
</dbReference>
<name>A0AAD5TS55_9FUNG</name>
<evidence type="ECO:0000256" key="1">
    <source>
        <dbReference type="SAM" id="MobiDB-lite"/>
    </source>
</evidence>
<dbReference type="InterPro" id="IPR015894">
    <property type="entry name" value="Guanylate-bd_N"/>
</dbReference>
<protein>
    <recommendedName>
        <fullName evidence="2">Guanylate-binding protein N-terminal domain-containing protein</fullName>
    </recommendedName>
</protein>
<feature type="region of interest" description="Disordered" evidence="1">
    <location>
        <begin position="850"/>
        <end position="986"/>
    </location>
</feature>
<feature type="compositionally biased region" description="Low complexity" evidence="1">
    <location>
        <begin position="216"/>
        <end position="237"/>
    </location>
</feature>
<dbReference type="AlphaFoldDB" id="A0AAD5TS55"/>
<dbReference type="Gene3D" id="3.40.50.300">
    <property type="entry name" value="P-loop containing nucleotide triphosphate hydrolases"/>
    <property type="match status" value="1"/>
</dbReference>
<dbReference type="GO" id="GO:0005525">
    <property type="term" value="F:GTP binding"/>
    <property type="evidence" value="ECO:0007669"/>
    <property type="project" value="InterPro"/>
</dbReference>
<feature type="compositionally biased region" description="Pro residues" evidence="1">
    <location>
        <begin position="204"/>
        <end position="215"/>
    </location>
</feature>
<feature type="region of interest" description="Disordered" evidence="1">
    <location>
        <begin position="152"/>
        <end position="184"/>
    </location>
</feature>
<feature type="compositionally biased region" description="Polar residues" evidence="1">
    <location>
        <begin position="883"/>
        <end position="893"/>
    </location>
</feature>
<proteinExistence type="predicted"/>
<feature type="compositionally biased region" description="Low complexity" evidence="1">
    <location>
        <begin position="57"/>
        <end position="77"/>
    </location>
</feature>
<dbReference type="PANTHER" id="PTHR10751">
    <property type="entry name" value="GUANYLATE BINDING PROTEIN"/>
    <property type="match status" value="1"/>
</dbReference>
<sequence length="1033" mass="110845">MLGGRAAAARSRSSPPPPPQAQNTPAGPLSIPAAEAAGAAPRLTLPRGSTPSQHILSAYSVASSSAQTTTSSKASSSKNGFKSLLSRVFGRKTRSLGSDPGTEELGKGGGGRECVGNGGKAGLGANEQSVTCPARNSDVETTTMARHGLVKHTRSLKKMRLSTPSESPAVDSTGPPTSSRTLKHARSEPALKYLAKSQQQPQLLMPPPILPPLPVAQPTHTSSTSSSSNSNHSSANRSARRSAAKSGSTGCIRLLDIHPDGRLKLQRDAVEHLRRVDAHVIVLAAFGPVGVGKSCVLNRVARNRCKFGSEPALEAAEDHVKCVSMAIVDPWWDLPQAGLDANRTPLPKRKMKVVLIDAPGVTGDEQQLAWESRLVALVTLLASTLFVIGRTRMRSRDLAVLFALGELPSLIHPSTTLDALTITLPSIQWLLLDADDPSGKTDPHMLEDLLHPTQADDSDDDTYLAQSHATPPVNAASQRVRAVLTKLFRRHALHSLAAPPAAAAAAADPTALDSAMAMEGARHPPPSAYRTGMEKLSNTVALAAEVKRIAGPRPDEPSVSLKGADLANLVTALCEMLNKDQPAMDLDRTWSHINDEDLMTAIAVPAMPLDLVRLADRHDECARKALAALRDQFDDGDSQSARSWRRKQADLAVCIGDLDDMGQVEPPDAFLAAFINKNYEIALAKCMGILSRGQDGMNKKIADGHYESLSVFDHDASRLIASFHRAARSPADLIHPSTIAAHVLTFQQQVAAQRAVLGQHLADRLQQHVLRQERERANWDRYQRELAVRHAEDELRGVQELIGGVRWRAGEQERMLRETERVARERLMSVVMAGGAGASSSTAIYIAPPSMRIAPTGGSLERVSRGRPRSKSSGMRGNKASHQHLTINTTAAPPSSFPTGTPRQTRTPPPPQSLPSPNTSDSHYHHHHHKHHAPPPPRPIRSKSASSRLADPRQYLYHHPASAPPIDFSTGRKMGGGQGQGQYYFSHPHSPPPVPALPVLYHTAAAAAAASSAAAGDPYAHPAAMMWPRVDRF</sequence>
<gene>
    <name evidence="3" type="ORF">HDU87_006868</name>
</gene>
<dbReference type="EMBL" id="JADGJQ010000006">
    <property type="protein sequence ID" value="KAJ3183543.1"/>
    <property type="molecule type" value="Genomic_DNA"/>
</dbReference>
<dbReference type="GO" id="GO:0003924">
    <property type="term" value="F:GTPase activity"/>
    <property type="evidence" value="ECO:0007669"/>
    <property type="project" value="InterPro"/>
</dbReference>
<comment type="caution">
    <text evidence="3">The sequence shown here is derived from an EMBL/GenBank/DDBJ whole genome shotgun (WGS) entry which is preliminary data.</text>
</comment>
<keyword evidence="4" id="KW-1185">Reference proteome</keyword>
<dbReference type="InterPro" id="IPR027417">
    <property type="entry name" value="P-loop_NTPase"/>
</dbReference>